<evidence type="ECO:0000313" key="3">
    <source>
        <dbReference type="Proteomes" id="UP001430953"/>
    </source>
</evidence>
<name>A0AAW2GDU9_9HYME</name>
<keyword evidence="3" id="KW-1185">Reference proteome</keyword>
<accession>A0AAW2GDU9</accession>
<dbReference type="SUPFAM" id="SSF56112">
    <property type="entry name" value="Protein kinase-like (PK-like)"/>
    <property type="match status" value="1"/>
</dbReference>
<dbReference type="Proteomes" id="UP001430953">
    <property type="component" value="Unassembled WGS sequence"/>
</dbReference>
<dbReference type="InterPro" id="IPR015897">
    <property type="entry name" value="CHK_kinase-like"/>
</dbReference>
<dbReference type="AlphaFoldDB" id="A0AAW2GDU9"/>
<feature type="domain" description="CHK kinase-like" evidence="1">
    <location>
        <begin position="123"/>
        <end position="324"/>
    </location>
</feature>
<dbReference type="InterPro" id="IPR011009">
    <property type="entry name" value="Kinase-like_dom_sf"/>
</dbReference>
<protein>
    <recommendedName>
        <fullName evidence="1">CHK kinase-like domain-containing protein</fullName>
    </recommendedName>
</protein>
<dbReference type="EMBL" id="JADYXP020000004">
    <property type="protein sequence ID" value="KAL0126208.1"/>
    <property type="molecule type" value="Genomic_DNA"/>
</dbReference>
<organism evidence="2 3">
    <name type="scientific">Cardiocondyla obscurior</name>
    <dbReference type="NCBI Taxonomy" id="286306"/>
    <lineage>
        <taxon>Eukaryota</taxon>
        <taxon>Metazoa</taxon>
        <taxon>Ecdysozoa</taxon>
        <taxon>Arthropoda</taxon>
        <taxon>Hexapoda</taxon>
        <taxon>Insecta</taxon>
        <taxon>Pterygota</taxon>
        <taxon>Neoptera</taxon>
        <taxon>Endopterygota</taxon>
        <taxon>Hymenoptera</taxon>
        <taxon>Apocrita</taxon>
        <taxon>Aculeata</taxon>
        <taxon>Formicoidea</taxon>
        <taxon>Formicidae</taxon>
        <taxon>Myrmicinae</taxon>
        <taxon>Cardiocondyla</taxon>
    </lineage>
</organism>
<dbReference type="Gene3D" id="3.90.1200.10">
    <property type="match status" value="1"/>
</dbReference>
<dbReference type="Pfam" id="PF02958">
    <property type="entry name" value="EcKL"/>
    <property type="match status" value="1"/>
</dbReference>
<gene>
    <name evidence="2" type="ORF">PUN28_004971</name>
</gene>
<sequence length="427" mass="49796">MTENGSLIPNRSPEETIKQFQTYLRKYENDDKLIIHEAVDKPGSKLGDNYTSLMIRTKVVGTRGDGSPYSKTFMTKIIQPNKNISSIINLSELFHIEKHAYTKVLPVFGPFGPSCIYADENTIIMEDLAEKGYVNCERRNYLDLDHTVFALKKLAKFHAVGLGIKFNNPKQFDTLTSDIKEMIYRDDSKTAVMRSCTESYMKSIIQYLDIIEPRTEAVETIKDYIVTNTEKMYDMLRPLFVSPKRRYETICHGDPWTNNLLFLHNNDGKIIDLKLVDYQILRYTSVTTDFLYFMYSSVRSSLIERSFESLVKIYHNELLNELRRLHVHEKILAEFGAEWLEAEFKIYSLYGLIIGCAFINPILAEEDELKKFQTINFMEDNLAYENYLSSIMNQKKCERVKTIVLHFYKRFHQGIIDDDIEPIPVTD</sequence>
<dbReference type="PANTHER" id="PTHR11012:SF55">
    <property type="entry name" value="BHLH DOMAIN-CONTAINING PROTEIN"/>
    <property type="match status" value="1"/>
</dbReference>
<dbReference type="InterPro" id="IPR004119">
    <property type="entry name" value="EcKL"/>
</dbReference>
<evidence type="ECO:0000313" key="2">
    <source>
        <dbReference type="EMBL" id="KAL0126208.1"/>
    </source>
</evidence>
<reference evidence="2 3" key="1">
    <citation type="submission" date="2023-03" db="EMBL/GenBank/DDBJ databases">
        <title>High recombination rates correlate with genetic variation in Cardiocondyla obscurior ants.</title>
        <authorList>
            <person name="Errbii M."/>
        </authorList>
    </citation>
    <scope>NUCLEOTIDE SEQUENCE [LARGE SCALE GENOMIC DNA]</scope>
    <source>
        <strain evidence="2">Alpha-2009</strain>
        <tissue evidence="2">Whole body</tissue>
    </source>
</reference>
<proteinExistence type="predicted"/>
<evidence type="ECO:0000259" key="1">
    <source>
        <dbReference type="SMART" id="SM00587"/>
    </source>
</evidence>
<dbReference type="PANTHER" id="PTHR11012">
    <property type="entry name" value="PROTEIN KINASE-LIKE DOMAIN-CONTAINING"/>
    <property type="match status" value="1"/>
</dbReference>
<dbReference type="SMART" id="SM00587">
    <property type="entry name" value="CHK"/>
    <property type="match status" value="1"/>
</dbReference>
<comment type="caution">
    <text evidence="2">The sequence shown here is derived from an EMBL/GenBank/DDBJ whole genome shotgun (WGS) entry which is preliminary data.</text>
</comment>